<evidence type="ECO:0000313" key="9">
    <source>
        <dbReference type="EMBL" id="GAT54838.1"/>
    </source>
</evidence>
<dbReference type="Gene3D" id="1.10.4160.10">
    <property type="entry name" value="Hydantoin permease"/>
    <property type="match status" value="1"/>
</dbReference>
<proteinExistence type="inferred from homology"/>
<feature type="domain" description="DUF6593" evidence="8">
    <location>
        <begin position="516"/>
        <end position="712"/>
    </location>
</feature>
<dbReference type="PANTHER" id="PTHR31806">
    <property type="entry name" value="PURINE-CYTOSINE PERMEASE FCY2-RELATED"/>
    <property type="match status" value="1"/>
</dbReference>
<gene>
    <name evidence="9" type="ORF">MCHLO_11660</name>
</gene>
<keyword evidence="5 7" id="KW-1133">Transmembrane helix</keyword>
<name>A0ABQ0LUS2_MYCCL</name>
<feature type="transmembrane region" description="Helical" evidence="7">
    <location>
        <begin position="141"/>
        <end position="167"/>
    </location>
</feature>
<evidence type="ECO:0000256" key="4">
    <source>
        <dbReference type="ARBA" id="ARBA00022692"/>
    </source>
</evidence>
<dbReference type="PANTHER" id="PTHR31806:SF7">
    <property type="entry name" value="TRANSPORTER, PUTATIVE (AFU_ORTHOLOGUE AFUA_2G04690)-RELATED"/>
    <property type="match status" value="1"/>
</dbReference>
<comment type="subcellular location">
    <subcellularLocation>
        <location evidence="1">Membrane</location>
        <topology evidence="1">Multi-pass membrane protein</topology>
    </subcellularLocation>
</comment>
<dbReference type="InterPro" id="IPR046528">
    <property type="entry name" value="DUF6593"/>
</dbReference>
<dbReference type="InterPro" id="IPR026030">
    <property type="entry name" value="Pur-cyt_permease_Fcy2/21/22"/>
</dbReference>
<evidence type="ECO:0000256" key="5">
    <source>
        <dbReference type="ARBA" id="ARBA00022989"/>
    </source>
</evidence>
<accession>A0ABQ0LUS2</accession>
<comment type="similarity">
    <text evidence="2">Belongs to the purine-cytosine permease (2.A.39) family.</text>
</comment>
<organism evidence="9 10">
    <name type="scientific">Mycena chlorophos</name>
    <name type="common">Agaric fungus</name>
    <name type="synonym">Agaricus chlorophos</name>
    <dbReference type="NCBI Taxonomy" id="658473"/>
    <lineage>
        <taxon>Eukaryota</taxon>
        <taxon>Fungi</taxon>
        <taxon>Dikarya</taxon>
        <taxon>Basidiomycota</taxon>
        <taxon>Agaricomycotina</taxon>
        <taxon>Agaricomycetes</taxon>
        <taxon>Agaricomycetidae</taxon>
        <taxon>Agaricales</taxon>
        <taxon>Marasmiineae</taxon>
        <taxon>Mycenaceae</taxon>
        <taxon>Mycena</taxon>
    </lineage>
</organism>
<feature type="transmembrane region" description="Helical" evidence="7">
    <location>
        <begin position="98"/>
        <end position="120"/>
    </location>
</feature>
<feature type="transmembrane region" description="Helical" evidence="7">
    <location>
        <begin position="396"/>
        <end position="418"/>
    </location>
</feature>
<dbReference type="Pfam" id="PF02133">
    <property type="entry name" value="Transp_cyt_pur"/>
    <property type="match status" value="1"/>
</dbReference>
<evidence type="ECO:0000256" key="6">
    <source>
        <dbReference type="ARBA" id="ARBA00023136"/>
    </source>
</evidence>
<reference evidence="9" key="1">
    <citation type="submission" date="2014-09" db="EMBL/GenBank/DDBJ databases">
        <title>Genome sequence of the luminous mushroom Mycena chlorophos for searching fungal bioluminescence genes.</title>
        <authorList>
            <person name="Tanaka Y."/>
            <person name="Kasuga D."/>
            <person name="Oba Y."/>
            <person name="Hase S."/>
            <person name="Sato K."/>
            <person name="Oba Y."/>
            <person name="Sakakibara Y."/>
        </authorList>
    </citation>
    <scope>NUCLEOTIDE SEQUENCE</scope>
</reference>
<keyword evidence="10" id="KW-1185">Reference proteome</keyword>
<protein>
    <recommendedName>
        <fullName evidence="8">DUF6593 domain-containing protein</fullName>
    </recommendedName>
</protein>
<evidence type="ECO:0000256" key="3">
    <source>
        <dbReference type="ARBA" id="ARBA00022448"/>
    </source>
</evidence>
<dbReference type="EMBL" id="DF848767">
    <property type="protein sequence ID" value="GAT54838.1"/>
    <property type="molecule type" value="Genomic_DNA"/>
</dbReference>
<feature type="transmembrane region" description="Helical" evidence="7">
    <location>
        <begin position="276"/>
        <end position="301"/>
    </location>
</feature>
<feature type="transmembrane region" description="Helical" evidence="7">
    <location>
        <begin position="173"/>
        <end position="194"/>
    </location>
</feature>
<feature type="transmembrane region" description="Helical" evidence="7">
    <location>
        <begin position="479"/>
        <end position="498"/>
    </location>
</feature>
<feature type="transmembrane region" description="Helical" evidence="7">
    <location>
        <begin position="331"/>
        <end position="353"/>
    </location>
</feature>
<dbReference type="Pfam" id="PF20236">
    <property type="entry name" value="DUF6593"/>
    <property type="match status" value="1"/>
</dbReference>
<feature type="transmembrane region" description="Helical" evidence="7">
    <location>
        <begin position="203"/>
        <end position="221"/>
    </location>
</feature>
<keyword evidence="6 7" id="KW-0472">Membrane</keyword>
<evidence type="ECO:0000256" key="1">
    <source>
        <dbReference type="ARBA" id="ARBA00004141"/>
    </source>
</evidence>
<feature type="transmembrane region" description="Helical" evidence="7">
    <location>
        <begin position="365"/>
        <end position="384"/>
    </location>
</feature>
<evidence type="ECO:0000313" key="10">
    <source>
        <dbReference type="Proteomes" id="UP000815677"/>
    </source>
</evidence>
<feature type="transmembrane region" description="Helical" evidence="7">
    <location>
        <begin position="65"/>
        <end position="86"/>
    </location>
</feature>
<keyword evidence="4 7" id="KW-0812">Transmembrane</keyword>
<dbReference type="Proteomes" id="UP000815677">
    <property type="component" value="Unassembled WGS sequence"/>
</dbReference>
<evidence type="ECO:0000256" key="2">
    <source>
        <dbReference type="ARBA" id="ARBA00008974"/>
    </source>
</evidence>
<sequence length="723" mass="78791">MDAASDIEKASPPASEKAITVEDTGFFGRMRAFEASMDRRLGIESEAIERKLPENRKPPSFRDQLTMFCLWASGTMNLSCFATGFLGADFGVNLGTTIPLIIFGSLLGASITGFCATLGAPTGLRQISIARYSMGWYPNKIIAALNTITQLGWAAVASITAGLALQAVSNGRVSIAVGIVIVAIVSFVISFIGLKAILVWERYAWLVYLVIFLVIYGEAVPQANNEWPFGKVTGRPLSGDVLTLLAIFYGSSASWCSMASDYYVQYPVDVSRVKVFLMTTLGIALPTSFGMIAGACVSSAFTTNAEWAALSEQGLGYLVQGILHPRRFADFILVVFVLSGINVNIISIYSAAISCQQFSHPFARVPRFIWTILCLAVILALGLAGRNKLETYLEDFLSILGYWSTVFFVIIFSEHMIFRKGDIANYDLEGWDDPSVIPVGLAALTAFLCGVGAFVVGMDETWYIGPLALAVTKPFGGDLANEFALVITFIVFVPLRILEKKHIGSPKMFLTMADLSPIKTVFSDESGNAVYKTSTPKMGGTTFVSVAVRDTASTGAQSASDGNAADYSLDAIPVNSTLASPAGETRFANLASIDFHEFHVKKSVKSVIVFRGEEKVVSEWLRKDGAGTGWYGSHRLFTGSDGREYRWLLKANHTELRTHEPNAAEQLVATFHPRKDTLFHKGKQPPTLEINDAYKAIQDEIVVTFIFLEQLRGVYDRGEEVVV</sequence>
<dbReference type="InterPro" id="IPR001248">
    <property type="entry name" value="Pur-cyt_permease"/>
</dbReference>
<feature type="transmembrane region" description="Helical" evidence="7">
    <location>
        <begin position="439"/>
        <end position="459"/>
    </location>
</feature>
<keyword evidence="3" id="KW-0813">Transport</keyword>
<evidence type="ECO:0000256" key="7">
    <source>
        <dbReference type="SAM" id="Phobius"/>
    </source>
</evidence>
<evidence type="ECO:0000259" key="8">
    <source>
        <dbReference type="Pfam" id="PF20236"/>
    </source>
</evidence>